<dbReference type="GO" id="GO:0007051">
    <property type="term" value="P:spindle organization"/>
    <property type="evidence" value="ECO:0007669"/>
    <property type="project" value="InterPro"/>
</dbReference>
<dbReference type="InterPro" id="IPR045110">
    <property type="entry name" value="XMAP215"/>
</dbReference>
<organism evidence="1 2">
    <name type="scientific">Ensete ventricosum</name>
    <name type="common">Abyssinian banana</name>
    <name type="synonym">Musa ensete</name>
    <dbReference type="NCBI Taxonomy" id="4639"/>
    <lineage>
        <taxon>Eukaryota</taxon>
        <taxon>Viridiplantae</taxon>
        <taxon>Streptophyta</taxon>
        <taxon>Embryophyta</taxon>
        <taxon>Tracheophyta</taxon>
        <taxon>Spermatophyta</taxon>
        <taxon>Magnoliopsida</taxon>
        <taxon>Liliopsida</taxon>
        <taxon>Zingiberales</taxon>
        <taxon>Musaceae</taxon>
        <taxon>Ensete</taxon>
    </lineage>
</organism>
<dbReference type="GO" id="GO:0051010">
    <property type="term" value="F:microtubule plus-end binding"/>
    <property type="evidence" value="ECO:0007669"/>
    <property type="project" value="InterPro"/>
</dbReference>
<sequence>MPVIFWLWPDIKGFMTDVKPALLSALDAEYEKYPYEVPYITAALAESKLGAEGRKDLFDWLTRHLSKANDLSDASPLLKPTATALTAAECCLGEVLRVCGQEAVCELCINYF</sequence>
<dbReference type="EMBL" id="AMZH03005404">
    <property type="protein sequence ID" value="RRT66469.1"/>
    <property type="molecule type" value="Genomic_DNA"/>
</dbReference>
<gene>
    <name evidence="1" type="ORF">B296_00027906</name>
</gene>
<comment type="caution">
    <text evidence="1">The sequence shown here is derived from an EMBL/GenBank/DDBJ whole genome shotgun (WGS) entry which is preliminary data.</text>
</comment>
<dbReference type="PANTHER" id="PTHR12609">
    <property type="entry name" value="MICROTUBULE ASSOCIATED PROTEIN XMAP215"/>
    <property type="match status" value="1"/>
</dbReference>
<dbReference type="GO" id="GO:0030951">
    <property type="term" value="P:establishment or maintenance of microtubule cytoskeleton polarity"/>
    <property type="evidence" value="ECO:0007669"/>
    <property type="project" value="InterPro"/>
</dbReference>
<dbReference type="GO" id="GO:0046785">
    <property type="term" value="P:microtubule polymerization"/>
    <property type="evidence" value="ECO:0007669"/>
    <property type="project" value="InterPro"/>
</dbReference>
<name>A0A426ZR41_ENSVE</name>
<protein>
    <submittedName>
        <fullName evidence="1">Uncharacterized protein</fullName>
    </submittedName>
</protein>
<dbReference type="GO" id="GO:0061863">
    <property type="term" value="F:microtubule plus end polymerase"/>
    <property type="evidence" value="ECO:0007669"/>
    <property type="project" value="InterPro"/>
</dbReference>
<proteinExistence type="predicted"/>
<dbReference type="Proteomes" id="UP000287651">
    <property type="component" value="Unassembled WGS sequence"/>
</dbReference>
<accession>A0A426ZR41</accession>
<evidence type="ECO:0000313" key="2">
    <source>
        <dbReference type="Proteomes" id="UP000287651"/>
    </source>
</evidence>
<reference evidence="1 2" key="1">
    <citation type="journal article" date="2014" name="Agronomy (Basel)">
        <title>A Draft Genome Sequence for Ensete ventricosum, the Drought-Tolerant Tree Against Hunger.</title>
        <authorList>
            <person name="Harrison J."/>
            <person name="Moore K.A."/>
            <person name="Paszkiewicz K."/>
            <person name="Jones T."/>
            <person name="Grant M."/>
            <person name="Ambacheew D."/>
            <person name="Muzemil S."/>
            <person name="Studholme D.J."/>
        </authorList>
    </citation>
    <scope>NUCLEOTIDE SEQUENCE [LARGE SCALE GENOMIC DNA]</scope>
</reference>
<evidence type="ECO:0000313" key="1">
    <source>
        <dbReference type="EMBL" id="RRT66469.1"/>
    </source>
</evidence>
<dbReference type="AlphaFoldDB" id="A0A426ZR41"/>